<dbReference type="Gene3D" id="1.25.40.20">
    <property type="entry name" value="Ankyrin repeat-containing domain"/>
    <property type="match status" value="2"/>
</dbReference>
<dbReference type="PANTHER" id="PTHR24198:SF165">
    <property type="entry name" value="ANKYRIN REPEAT-CONTAINING PROTEIN-RELATED"/>
    <property type="match status" value="1"/>
</dbReference>
<dbReference type="InterPro" id="IPR002110">
    <property type="entry name" value="Ankyrin_rpt"/>
</dbReference>
<dbReference type="PROSITE" id="PS50088">
    <property type="entry name" value="ANK_REPEAT"/>
    <property type="match status" value="3"/>
</dbReference>
<dbReference type="AlphaFoldDB" id="A0A024TCP7"/>
<feature type="repeat" description="ANK" evidence="3">
    <location>
        <begin position="81"/>
        <end position="102"/>
    </location>
</feature>
<evidence type="ECO:0000256" key="1">
    <source>
        <dbReference type="ARBA" id="ARBA00022737"/>
    </source>
</evidence>
<protein>
    <submittedName>
        <fullName evidence="4">Uncharacterized protein</fullName>
    </submittedName>
</protein>
<dbReference type="RefSeq" id="XP_008880254.1">
    <property type="nucleotide sequence ID" value="XM_008882032.1"/>
</dbReference>
<sequence length="279" mass="30604">MSSIWLQRMAASKAICKAASDGNMTELRKILLDVDVNVASEPDSKYCGKSALHLACESGKLNVARFLLSQPTLNVNVCTPYGETPLFFACQHGHVEIVQLLLARPEANVNASNGNQWTALHSACENGFTDVVRLLFTRPELAVAEFSWRRTPMHLACQQGHLDIVRLLLAHPHVSCHIDSMNVSNATPVHLAAKRQHTPVVEALVLHALQSWSSPSASSLEFWATFLDPAFPLAPIARAHAIQAAWAATSNANTQSSFRQRLAEHFPAENHPVLSLVVW</sequence>
<organism evidence="4">
    <name type="scientific">Aphanomyces invadans</name>
    <dbReference type="NCBI Taxonomy" id="157072"/>
    <lineage>
        <taxon>Eukaryota</taxon>
        <taxon>Sar</taxon>
        <taxon>Stramenopiles</taxon>
        <taxon>Oomycota</taxon>
        <taxon>Saprolegniomycetes</taxon>
        <taxon>Saprolegniales</taxon>
        <taxon>Verrucalvaceae</taxon>
        <taxon>Aphanomyces</taxon>
    </lineage>
</organism>
<keyword evidence="2 3" id="KW-0040">ANK repeat</keyword>
<dbReference type="OrthoDB" id="194358at2759"/>
<dbReference type="SUPFAM" id="SSF48403">
    <property type="entry name" value="Ankyrin repeat"/>
    <property type="match status" value="1"/>
</dbReference>
<dbReference type="SMART" id="SM00248">
    <property type="entry name" value="ANK"/>
    <property type="match status" value="5"/>
</dbReference>
<evidence type="ECO:0000313" key="4">
    <source>
        <dbReference type="EMBL" id="ETV91127.1"/>
    </source>
</evidence>
<dbReference type="InterPro" id="IPR036770">
    <property type="entry name" value="Ankyrin_rpt-contain_sf"/>
</dbReference>
<dbReference type="EMBL" id="KI914014">
    <property type="protein sequence ID" value="ETV91127.1"/>
    <property type="molecule type" value="Genomic_DNA"/>
</dbReference>
<evidence type="ECO:0000256" key="2">
    <source>
        <dbReference type="ARBA" id="ARBA00023043"/>
    </source>
</evidence>
<accession>A0A024TCP7</accession>
<dbReference type="Pfam" id="PF12796">
    <property type="entry name" value="Ank_2"/>
    <property type="match status" value="2"/>
</dbReference>
<dbReference type="VEuPathDB" id="FungiDB:H310_14221"/>
<feature type="repeat" description="ANK" evidence="3">
    <location>
        <begin position="148"/>
        <end position="169"/>
    </location>
</feature>
<dbReference type="PANTHER" id="PTHR24198">
    <property type="entry name" value="ANKYRIN REPEAT AND PROTEIN KINASE DOMAIN-CONTAINING PROTEIN"/>
    <property type="match status" value="1"/>
</dbReference>
<gene>
    <name evidence="4" type="ORF">H310_14221</name>
</gene>
<dbReference type="STRING" id="157072.A0A024TCP7"/>
<dbReference type="GeneID" id="20091271"/>
<dbReference type="eggNOG" id="KOG4177">
    <property type="taxonomic scope" value="Eukaryota"/>
</dbReference>
<dbReference type="PROSITE" id="PS50297">
    <property type="entry name" value="ANK_REP_REGION"/>
    <property type="match status" value="3"/>
</dbReference>
<proteinExistence type="predicted"/>
<name>A0A024TCP7_9STRA</name>
<feature type="repeat" description="ANK" evidence="3">
    <location>
        <begin position="47"/>
        <end position="69"/>
    </location>
</feature>
<evidence type="ECO:0000256" key="3">
    <source>
        <dbReference type="PROSITE-ProRule" id="PRU00023"/>
    </source>
</evidence>
<keyword evidence="1" id="KW-0677">Repeat</keyword>
<reference evidence="4" key="1">
    <citation type="submission" date="2013-12" db="EMBL/GenBank/DDBJ databases">
        <title>The Genome Sequence of Aphanomyces invadans NJM9701.</title>
        <authorList>
            <consortium name="The Broad Institute Genomics Platform"/>
            <person name="Russ C."/>
            <person name="Tyler B."/>
            <person name="van West P."/>
            <person name="Dieguez-Uribeondo J."/>
            <person name="Young S.K."/>
            <person name="Zeng Q."/>
            <person name="Gargeya S."/>
            <person name="Fitzgerald M."/>
            <person name="Abouelleil A."/>
            <person name="Alvarado L."/>
            <person name="Chapman S.B."/>
            <person name="Gainer-Dewar J."/>
            <person name="Goldberg J."/>
            <person name="Griggs A."/>
            <person name="Gujja S."/>
            <person name="Hansen M."/>
            <person name="Howarth C."/>
            <person name="Imamovic A."/>
            <person name="Ireland A."/>
            <person name="Larimer J."/>
            <person name="McCowan C."/>
            <person name="Murphy C."/>
            <person name="Pearson M."/>
            <person name="Poon T.W."/>
            <person name="Priest M."/>
            <person name="Roberts A."/>
            <person name="Saif S."/>
            <person name="Shea T."/>
            <person name="Sykes S."/>
            <person name="Wortman J."/>
            <person name="Nusbaum C."/>
            <person name="Birren B."/>
        </authorList>
    </citation>
    <scope>NUCLEOTIDE SEQUENCE [LARGE SCALE GENOMIC DNA]</scope>
    <source>
        <strain evidence="4">NJM9701</strain>
    </source>
</reference>